<sequence>MAPDASPHSTILILGGSYSGISTAHYLLKHVLPRLSSSYQVVLISPSAHAMCRPACPRALISDEFFNQDKLFVDIATQFAQYPGERFRFIHGSAVSLNSEGRTVSIAPVSSDVNAAPTVEIITFYALVIATGASTPSSLLGFNSGGRESLRENWSVIRKALPSTKSIVIAGGGPTGIETAGELGEYLNGRAGWFTSKLENPKVKITVVSAGAQILPILRPGLAKKAEDMLAKFGVTVLKSTRIVSMSPQISGGSLENLVTNTTITLSNGETIETDLYIPATGTTPNTAFIPKALLTADGRVSTDTQTLRITNFSATPRIYSIGDCSSAFRPAVHNILSAVPILVANMKKDLLLAEGDQATGNDRLFKEDTREMQMVPIGRSMGVGAAMGWALPSWMVWLVKGRDYWLWTTGGLWSGKHWAKES</sequence>
<dbReference type="Proteomes" id="UP000799755">
    <property type="component" value="Unassembled WGS sequence"/>
</dbReference>
<protein>
    <submittedName>
        <fullName evidence="1">FAD/NAD(P)-binding domain-containing protein</fullName>
    </submittedName>
</protein>
<gene>
    <name evidence="1" type="ORF">BDR25DRAFT_89349</name>
</gene>
<dbReference type="EMBL" id="MU003495">
    <property type="protein sequence ID" value="KAF2475908.1"/>
    <property type="molecule type" value="Genomic_DNA"/>
</dbReference>
<keyword evidence="2" id="KW-1185">Reference proteome</keyword>
<comment type="caution">
    <text evidence="1">The sequence shown here is derived from an EMBL/GenBank/DDBJ whole genome shotgun (WGS) entry which is preliminary data.</text>
</comment>
<accession>A0ACB6R9A8</accession>
<organism evidence="1 2">
    <name type="scientific">Lindgomyces ingoldianus</name>
    <dbReference type="NCBI Taxonomy" id="673940"/>
    <lineage>
        <taxon>Eukaryota</taxon>
        <taxon>Fungi</taxon>
        <taxon>Dikarya</taxon>
        <taxon>Ascomycota</taxon>
        <taxon>Pezizomycotina</taxon>
        <taxon>Dothideomycetes</taxon>
        <taxon>Pleosporomycetidae</taxon>
        <taxon>Pleosporales</taxon>
        <taxon>Lindgomycetaceae</taxon>
        <taxon>Lindgomyces</taxon>
    </lineage>
</organism>
<name>A0ACB6R9A8_9PLEO</name>
<evidence type="ECO:0000313" key="2">
    <source>
        <dbReference type="Proteomes" id="UP000799755"/>
    </source>
</evidence>
<reference evidence="1" key="1">
    <citation type="journal article" date="2020" name="Stud. Mycol.">
        <title>101 Dothideomycetes genomes: a test case for predicting lifestyles and emergence of pathogens.</title>
        <authorList>
            <person name="Haridas S."/>
            <person name="Albert R."/>
            <person name="Binder M."/>
            <person name="Bloem J."/>
            <person name="Labutti K."/>
            <person name="Salamov A."/>
            <person name="Andreopoulos B."/>
            <person name="Baker S."/>
            <person name="Barry K."/>
            <person name="Bills G."/>
            <person name="Bluhm B."/>
            <person name="Cannon C."/>
            <person name="Castanera R."/>
            <person name="Culley D."/>
            <person name="Daum C."/>
            <person name="Ezra D."/>
            <person name="Gonzalez J."/>
            <person name="Henrissat B."/>
            <person name="Kuo A."/>
            <person name="Liang C."/>
            <person name="Lipzen A."/>
            <person name="Lutzoni F."/>
            <person name="Magnuson J."/>
            <person name="Mondo S."/>
            <person name="Nolan M."/>
            <person name="Ohm R."/>
            <person name="Pangilinan J."/>
            <person name="Park H.-J."/>
            <person name="Ramirez L."/>
            <person name="Alfaro M."/>
            <person name="Sun H."/>
            <person name="Tritt A."/>
            <person name="Yoshinaga Y."/>
            <person name="Zwiers L.-H."/>
            <person name="Turgeon B."/>
            <person name="Goodwin S."/>
            <person name="Spatafora J."/>
            <person name="Crous P."/>
            <person name="Grigoriev I."/>
        </authorList>
    </citation>
    <scope>NUCLEOTIDE SEQUENCE</scope>
    <source>
        <strain evidence="1">ATCC 200398</strain>
    </source>
</reference>
<proteinExistence type="predicted"/>
<evidence type="ECO:0000313" key="1">
    <source>
        <dbReference type="EMBL" id="KAF2475908.1"/>
    </source>
</evidence>